<evidence type="ECO:0008006" key="6">
    <source>
        <dbReference type="Google" id="ProtNLM"/>
    </source>
</evidence>
<dbReference type="InterPro" id="IPR049449">
    <property type="entry name" value="TesB_ACOT8-like_N"/>
</dbReference>
<protein>
    <recommendedName>
        <fullName evidence="6">Acyl-CoA thioesterase II</fullName>
    </recommendedName>
</protein>
<dbReference type="InterPro" id="IPR029069">
    <property type="entry name" value="HotDog_dom_sf"/>
</dbReference>
<dbReference type="PANTHER" id="PTHR11066:SF34">
    <property type="entry name" value="ACYL-COENZYME A THIOESTERASE 8"/>
    <property type="match status" value="1"/>
</dbReference>
<evidence type="ECO:0000256" key="2">
    <source>
        <dbReference type="ARBA" id="ARBA00022801"/>
    </source>
</evidence>
<dbReference type="InterPro" id="IPR025652">
    <property type="entry name" value="TesB_C"/>
</dbReference>
<proteinExistence type="inferred from homology"/>
<evidence type="ECO:0000259" key="4">
    <source>
        <dbReference type="Pfam" id="PF13622"/>
    </source>
</evidence>
<reference evidence="5" key="1">
    <citation type="submission" date="2018-05" db="EMBL/GenBank/DDBJ databases">
        <authorList>
            <person name="Lanie J.A."/>
            <person name="Ng W.-L."/>
            <person name="Kazmierczak K.M."/>
            <person name="Andrzejewski T.M."/>
            <person name="Davidsen T.M."/>
            <person name="Wayne K.J."/>
            <person name="Tettelin H."/>
            <person name="Glass J.I."/>
            <person name="Rusch D."/>
            <person name="Podicherti R."/>
            <person name="Tsui H.-C.T."/>
            <person name="Winkler M.E."/>
        </authorList>
    </citation>
    <scope>NUCLEOTIDE SEQUENCE</scope>
</reference>
<dbReference type="GO" id="GO:0047617">
    <property type="term" value="F:fatty acyl-CoA hydrolase activity"/>
    <property type="evidence" value="ECO:0007669"/>
    <property type="project" value="InterPro"/>
</dbReference>
<dbReference type="PANTHER" id="PTHR11066">
    <property type="entry name" value="ACYL-COA THIOESTERASE"/>
    <property type="match status" value="1"/>
</dbReference>
<sequence>MVGSPDNGSFRTLLELAPIDTLRYEGPAAPEGGSRVFGGQFLAQAICAAHRTLPNDDRSIHSLHAYFLRPGDVDQPTFYDVTAVRDGRSFSVREIRALQRDKELFKMTASFTLPTEGLLYTARPMHDVSGPEEIKYTHHEFCRDMGRSNEIEWDGGARPYEILYINPPSDERGIPIVDDQLMWIRIADTLTPEPIQHEAGLAYLSDSTLVDHVLLPHGMRWQDQNFDGTSLDHVMWFHQKTRSDQWLLFEQSVEWTGSGRGLATGRFYDQDGQLIASCAQEGLMRWRENV</sequence>
<dbReference type="EMBL" id="UINC01000756">
    <property type="protein sequence ID" value="SUZ60650.1"/>
    <property type="molecule type" value="Genomic_DNA"/>
</dbReference>
<comment type="similarity">
    <text evidence="1">Belongs to the C/M/P thioester hydrolase family.</text>
</comment>
<dbReference type="InterPro" id="IPR003703">
    <property type="entry name" value="Acyl_CoA_thio"/>
</dbReference>
<dbReference type="Gene3D" id="2.40.160.210">
    <property type="entry name" value="Acyl-CoA thioesterase, double hotdog domain"/>
    <property type="match status" value="1"/>
</dbReference>
<keyword evidence="2" id="KW-0378">Hydrolase</keyword>
<dbReference type="SUPFAM" id="SSF54637">
    <property type="entry name" value="Thioesterase/thiol ester dehydrase-isomerase"/>
    <property type="match status" value="2"/>
</dbReference>
<dbReference type="AlphaFoldDB" id="A0A381P1C5"/>
<accession>A0A381P1C5</accession>
<gene>
    <name evidence="5" type="ORF">METZ01_LOCUS13504</name>
</gene>
<dbReference type="Pfam" id="PF13622">
    <property type="entry name" value="4HBT_3"/>
    <property type="match status" value="1"/>
</dbReference>
<dbReference type="Pfam" id="PF02551">
    <property type="entry name" value="Acyl_CoA_thio"/>
    <property type="match status" value="1"/>
</dbReference>
<dbReference type="InterPro" id="IPR042171">
    <property type="entry name" value="Acyl-CoA_hotdog"/>
</dbReference>
<evidence type="ECO:0000313" key="5">
    <source>
        <dbReference type="EMBL" id="SUZ60650.1"/>
    </source>
</evidence>
<evidence type="ECO:0000259" key="3">
    <source>
        <dbReference type="Pfam" id="PF02551"/>
    </source>
</evidence>
<feature type="domain" description="Acyl-CoA thioesterase-like N-terminal HotDog" evidence="4">
    <location>
        <begin position="31"/>
        <end position="112"/>
    </location>
</feature>
<feature type="domain" description="Acyl-CoA thioesterase 2 C-terminal" evidence="3">
    <location>
        <begin position="179"/>
        <end position="283"/>
    </location>
</feature>
<name>A0A381P1C5_9ZZZZ</name>
<dbReference type="GO" id="GO:0006637">
    <property type="term" value="P:acyl-CoA metabolic process"/>
    <property type="evidence" value="ECO:0007669"/>
    <property type="project" value="InterPro"/>
</dbReference>
<dbReference type="CDD" id="cd03444">
    <property type="entry name" value="Thioesterase_II_repeat1"/>
    <property type="match status" value="1"/>
</dbReference>
<organism evidence="5">
    <name type="scientific">marine metagenome</name>
    <dbReference type="NCBI Taxonomy" id="408172"/>
    <lineage>
        <taxon>unclassified sequences</taxon>
        <taxon>metagenomes</taxon>
        <taxon>ecological metagenomes</taxon>
    </lineage>
</organism>
<dbReference type="CDD" id="cd03445">
    <property type="entry name" value="Thioesterase_II_repeat2"/>
    <property type="match status" value="1"/>
</dbReference>
<evidence type="ECO:0000256" key="1">
    <source>
        <dbReference type="ARBA" id="ARBA00006538"/>
    </source>
</evidence>
<dbReference type="GO" id="GO:0009062">
    <property type="term" value="P:fatty acid catabolic process"/>
    <property type="evidence" value="ECO:0007669"/>
    <property type="project" value="TreeGrafter"/>
</dbReference>